<proteinExistence type="predicted"/>
<feature type="transmembrane region" description="Helical" evidence="7">
    <location>
        <begin position="20"/>
        <end position="41"/>
    </location>
</feature>
<keyword evidence="7" id="KW-0472">Membrane</keyword>
<evidence type="ECO:0000256" key="1">
    <source>
        <dbReference type="ARBA" id="ARBA00000085"/>
    </source>
</evidence>
<keyword evidence="7" id="KW-0812">Transmembrane</keyword>
<dbReference type="PANTHER" id="PTHR43711:SF26">
    <property type="entry name" value="SENSOR HISTIDINE KINASE RCSC"/>
    <property type="match status" value="1"/>
</dbReference>
<dbReference type="PRINTS" id="PR00344">
    <property type="entry name" value="BCTRLSENSOR"/>
</dbReference>
<feature type="domain" description="Histidine kinase" evidence="8">
    <location>
        <begin position="281"/>
        <end position="503"/>
    </location>
</feature>
<comment type="caution">
    <text evidence="9">The sequence shown here is derived from an EMBL/GenBank/DDBJ whole genome shotgun (WGS) entry which is preliminary data.</text>
</comment>
<dbReference type="RefSeq" id="WP_158084614.1">
    <property type="nucleotide sequence ID" value="NZ_BMKF01000001.1"/>
</dbReference>
<evidence type="ECO:0000259" key="8">
    <source>
        <dbReference type="PROSITE" id="PS50109"/>
    </source>
</evidence>
<comment type="catalytic activity">
    <reaction evidence="1">
        <text>ATP + protein L-histidine = ADP + protein N-phospho-L-histidine.</text>
        <dbReference type="EC" id="2.7.13.3"/>
    </reaction>
</comment>
<dbReference type="Gene3D" id="1.10.287.130">
    <property type="match status" value="1"/>
</dbReference>
<evidence type="ECO:0000256" key="4">
    <source>
        <dbReference type="ARBA" id="ARBA00022679"/>
    </source>
</evidence>
<feature type="transmembrane region" description="Helical" evidence="7">
    <location>
        <begin position="62"/>
        <end position="80"/>
    </location>
</feature>
<accession>A0ABQ1J4L6</accession>
<evidence type="ECO:0000256" key="5">
    <source>
        <dbReference type="ARBA" id="ARBA00022777"/>
    </source>
</evidence>
<dbReference type="Pfam" id="PF02518">
    <property type="entry name" value="HATPase_c"/>
    <property type="match status" value="1"/>
</dbReference>
<dbReference type="InterPro" id="IPR003661">
    <property type="entry name" value="HisK_dim/P_dom"/>
</dbReference>
<dbReference type="CDD" id="cd00082">
    <property type="entry name" value="HisKA"/>
    <property type="match status" value="1"/>
</dbReference>
<protein>
    <recommendedName>
        <fullName evidence="2">histidine kinase</fullName>
        <ecNumber evidence="2">2.7.13.3</ecNumber>
    </recommendedName>
</protein>
<dbReference type="InterPro" id="IPR050736">
    <property type="entry name" value="Sensor_HK_Regulatory"/>
</dbReference>
<evidence type="ECO:0000313" key="9">
    <source>
        <dbReference type="EMBL" id="GGB58691.1"/>
    </source>
</evidence>
<dbReference type="Gene3D" id="3.30.565.10">
    <property type="entry name" value="Histidine kinase-like ATPase, C-terminal domain"/>
    <property type="match status" value="1"/>
</dbReference>
<keyword evidence="4" id="KW-0808">Transferase</keyword>
<dbReference type="InterPro" id="IPR005467">
    <property type="entry name" value="His_kinase_dom"/>
</dbReference>
<evidence type="ECO:0000256" key="3">
    <source>
        <dbReference type="ARBA" id="ARBA00022553"/>
    </source>
</evidence>
<keyword evidence="6" id="KW-0902">Two-component regulatory system</keyword>
<dbReference type="SMART" id="SM00387">
    <property type="entry name" value="HATPase_c"/>
    <property type="match status" value="1"/>
</dbReference>
<feature type="transmembrane region" description="Helical" evidence="7">
    <location>
        <begin position="134"/>
        <end position="154"/>
    </location>
</feature>
<dbReference type="PROSITE" id="PS50109">
    <property type="entry name" value="HIS_KIN"/>
    <property type="match status" value="1"/>
</dbReference>
<dbReference type="InterPro" id="IPR036097">
    <property type="entry name" value="HisK_dim/P_sf"/>
</dbReference>
<dbReference type="SUPFAM" id="SSF47384">
    <property type="entry name" value="Homodimeric domain of signal transducing histidine kinase"/>
    <property type="match status" value="1"/>
</dbReference>
<dbReference type="InterPro" id="IPR036890">
    <property type="entry name" value="HATPase_C_sf"/>
</dbReference>
<dbReference type="InterPro" id="IPR004358">
    <property type="entry name" value="Sig_transdc_His_kin-like_C"/>
</dbReference>
<name>A0ABQ1J4L6_9PROT</name>
<evidence type="ECO:0000313" key="10">
    <source>
        <dbReference type="Proteomes" id="UP000628854"/>
    </source>
</evidence>
<dbReference type="InterPro" id="IPR003594">
    <property type="entry name" value="HATPase_dom"/>
</dbReference>
<sequence>MNIFNGMLVAVGAAAKVPPLHAAIWFLPIFLIGAMQVLSWFKLRNLPPPDRVSGSYLRKAEFGAIVLGVIWGSASVFLAAEADAAHAMFIWMMQAGMAAGSTSILAPVPRVASRFAFACLMPVTMINFARGGDYALTIATLGLVFLAALIHGSVKSYGQLKSMIATVHASREAREKLADAINSSNDAFAFYDDENQLLLANKRHKDWFGVDRPEFSMGEESVPVLLKSGRWLMRSSRETGEGGAVVVHTDITTLKTRERELIEAQREAVEADASKSRFLSTMSHELRTPMNIILGFSKLMTGDSKLRLSNEEIREYADNIHASGTHLLRLINDIIDYSKVGLDRIAINPVRTETKTLLSEAITLAAGFENKSTLDSFDVAVSSKMAHLMVDETAIKRVLINLMTNAIRFNRNDKKVVVRAGLDSAGNPFIAVRDFGHGIPENKMERVFEAFYQGDNELDRSHGGTGLGLTLCRHLARLMSGDVILKSRVGVGTTAILALPKSVLLDNGNDEVVPSVSDVRGARSVA</sequence>
<dbReference type="PANTHER" id="PTHR43711">
    <property type="entry name" value="TWO-COMPONENT HISTIDINE KINASE"/>
    <property type="match status" value="1"/>
</dbReference>
<organism evidence="9 10">
    <name type="scientific">Henriciella pelagia</name>
    <dbReference type="NCBI Taxonomy" id="1977912"/>
    <lineage>
        <taxon>Bacteria</taxon>
        <taxon>Pseudomonadati</taxon>
        <taxon>Pseudomonadota</taxon>
        <taxon>Alphaproteobacteria</taxon>
        <taxon>Hyphomonadales</taxon>
        <taxon>Hyphomonadaceae</taxon>
        <taxon>Henriciella</taxon>
    </lineage>
</organism>
<reference evidence="10" key="1">
    <citation type="journal article" date="2019" name="Int. J. Syst. Evol. Microbiol.">
        <title>The Global Catalogue of Microorganisms (GCM) 10K type strain sequencing project: providing services to taxonomists for standard genome sequencing and annotation.</title>
        <authorList>
            <consortium name="The Broad Institute Genomics Platform"/>
            <consortium name="The Broad Institute Genome Sequencing Center for Infectious Disease"/>
            <person name="Wu L."/>
            <person name="Ma J."/>
        </authorList>
    </citation>
    <scope>NUCLEOTIDE SEQUENCE [LARGE SCALE GENOMIC DNA]</scope>
    <source>
        <strain evidence="10">CGMCC 1.15928</strain>
    </source>
</reference>
<evidence type="ECO:0000256" key="7">
    <source>
        <dbReference type="SAM" id="Phobius"/>
    </source>
</evidence>
<feature type="transmembrane region" description="Helical" evidence="7">
    <location>
        <begin position="86"/>
        <end position="106"/>
    </location>
</feature>
<gene>
    <name evidence="9" type="ORF">GCM10011503_03870</name>
</gene>
<evidence type="ECO:0000256" key="2">
    <source>
        <dbReference type="ARBA" id="ARBA00012438"/>
    </source>
</evidence>
<keyword evidence="5" id="KW-0418">Kinase</keyword>
<dbReference type="Proteomes" id="UP000628854">
    <property type="component" value="Unassembled WGS sequence"/>
</dbReference>
<dbReference type="SMART" id="SM00388">
    <property type="entry name" value="HisKA"/>
    <property type="match status" value="1"/>
</dbReference>
<keyword evidence="7" id="KW-1133">Transmembrane helix</keyword>
<dbReference type="EC" id="2.7.13.3" evidence="2"/>
<dbReference type="SUPFAM" id="SSF55874">
    <property type="entry name" value="ATPase domain of HSP90 chaperone/DNA topoisomerase II/histidine kinase"/>
    <property type="match status" value="1"/>
</dbReference>
<evidence type="ECO:0000256" key="6">
    <source>
        <dbReference type="ARBA" id="ARBA00023012"/>
    </source>
</evidence>
<keyword evidence="10" id="KW-1185">Reference proteome</keyword>
<keyword evidence="3" id="KW-0597">Phosphoprotein</keyword>
<dbReference type="EMBL" id="BMKF01000001">
    <property type="protein sequence ID" value="GGB58691.1"/>
    <property type="molecule type" value="Genomic_DNA"/>
</dbReference>
<dbReference type="Pfam" id="PF00512">
    <property type="entry name" value="HisKA"/>
    <property type="match status" value="1"/>
</dbReference>